<dbReference type="Proteomes" id="UP000829291">
    <property type="component" value="Chromosome 5"/>
</dbReference>
<keyword evidence="1" id="KW-0732">Signal</keyword>
<evidence type="ECO:0000313" key="3">
    <source>
        <dbReference type="RefSeq" id="XP_015518075.1"/>
    </source>
</evidence>
<accession>A0A6J0BUE7</accession>
<feature type="signal peptide" evidence="1">
    <location>
        <begin position="1"/>
        <end position="25"/>
    </location>
</feature>
<gene>
    <name evidence="3" type="primary">LOC107223027</name>
</gene>
<sequence length="255" mass="28289">MDQRSNSWSLAAFACLLLLMMGASSSSSANDYDDTGVNFPTGLATHCPGMKPQASLDLEQITGKWYVVEYVEHKMNPMRPTSSSRGITESCPVVRLRFTGSKSLTIRLLWSTLDGDLDYSFTVTDPSGAPGLWRSRDLQNGTLVNKNYVHFVGIVQVMKAVASHMVLTFCTRSPNNELYSVVLSRNYHLTENDRAGVQSLLSRRLPMISVTETCVNIVENGNDSINTVNFTRSWWSIILPLFTLLIAASTYTTTI</sequence>
<protein>
    <submittedName>
        <fullName evidence="3">Uncharacterized protein LOC107223027</fullName>
    </submittedName>
</protein>
<dbReference type="RefSeq" id="XP_015518075.1">
    <property type="nucleotide sequence ID" value="XM_015662589.2"/>
</dbReference>
<name>A0A6J0BUE7_NEOLC</name>
<organism evidence="3">
    <name type="scientific">Neodiprion lecontei</name>
    <name type="common">Redheaded pine sawfly</name>
    <dbReference type="NCBI Taxonomy" id="441921"/>
    <lineage>
        <taxon>Eukaryota</taxon>
        <taxon>Metazoa</taxon>
        <taxon>Ecdysozoa</taxon>
        <taxon>Arthropoda</taxon>
        <taxon>Hexapoda</taxon>
        <taxon>Insecta</taxon>
        <taxon>Pterygota</taxon>
        <taxon>Neoptera</taxon>
        <taxon>Endopterygota</taxon>
        <taxon>Hymenoptera</taxon>
        <taxon>Tenthredinoidea</taxon>
        <taxon>Diprionidae</taxon>
        <taxon>Diprioninae</taxon>
        <taxon>Neodiprion</taxon>
    </lineage>
</organism>
<dbReference type="OrthoDB" id="6615450at2759"/>
<feature type="chain" id="PRO_5027017850" evidence="1">
    <location>
        <begin position="26"/>
        <end position="255"/>
    </location>
</feature>
<evidence type="ECO:0000313" key="2">
    <source>
        <dbReference type="Proteomes" id="UP000829291"/>
    </source>
</evidence>
<keyword evidence="2" id="KW-1185">Reference proteome</keyword>
<evidence type="ECO:0000256" key="1">
    <source>
        <dbReference type="SAM" id="SignalP"/>
    </source>
</evidence>
<dbReference type="GeneID" id="107223027"/>
<dbReference type="InParanoid" id="A0A6J0BUE7"/>
<dbReference type="SUPFAM" id="SSF50814">
    <property type="entry name" value="Lipocalins"/>
    <property type="match status" value="1"/>
</dbReference>
<dbReference type="AlphaFoldDB" id="A0A6J0BUE7"/>
<dbReference type="PROSITE" id="PS51257">
    <property type="entry name" value="PROKAR_LIPOPROTEIN"/>
    <property type="match status" value="1"/>
</dbReference>
<reference evidence="3" key="1">
    <citation type="submission" date="2025-08" db="UniProtKB">
        <authorList>
            <consortium name="RefSeq"/>
        </authorList>
    </citation>
    <scope>IDENTIFICATION</scope>
    <source>
        <tissue evidence="3">Thorax and Abdomen</tissue>
    </source>
</reference>
<dbReference type="Gene3D" id="2.40.128.20">
    <property type="match status" value="1"/>
</dbReference>
<proteinExistence type="predicted"/>
<dbReference type="KEGG" id="nlo:107223027"/>
<dbReference type="InterPro" id="IPR012674">
    <property type="entry name" value="Calycin"/>
</dbReference>